<dbReference type="CTD" id="390010"/>
<keyword evidence="5 7" id="KW-0539">Nucleus</keyword>
<gene>
    <name evidence="12" type="primary">NKX1-2</name>
</gene>
<organism evidence="11 12">
    <name type="scientific">Phascolarctos cinereus</name>
    <name type="common">Koala</name>
    <dbReference type="NCBI Taxonomy" id="38626"/>
    <lineage>
        <taxon>Eukaryota</taxon>
        <taxon>Metazoa</taxon>
        <taxon>Chordata</taxon>
        <taxon>Craniata</taxon>
        <taxon>Vertebrata</taxon>
        <taxon>Euteleostomi</taxon>
        <taxon>Mammalia</taxon>
        <taxon>Metatheria</taxon>
        <taxon>Diprotodontia</taxon>
        <taxon>Phascolarctidae</taxon>
        <taxon>Phascolarctos</taxon>
    </lineage>
</organism>
<dbReference type="SUPFAM" id="SSF46689">
    <property type="entry name" value="Homeodomain-like"/>
    <property type="match status" value="1"/>
</dbReference>
<dbReference type="PRINTS" id="PR00024">
    <property type="entry name" value="HOMEOBOX"/>
</dbReference>
<evidence type="ECO:0000256" key="7">
    <source>
        <dbReference type="PROSITE-ProRule" id="PRU00108"/>
    </source>
</evidence>
<evidence type="ECO:0000256" key="4">
    <source>
        <dbReference type="ARBA" id="ARBA00023155"/>
    </source>
</evidence>
<dbReference type="GeneID" id="110198979"/>
<evidence type="ECO:0000256" key="9">
    <source>
        <dbReference type="SAM" id="MobiDB-lite"/>
    </source>
</evidence>
<dbReference type="InterPro" id="IPR001356">
    <property type="entry name" value="HD"/>
</dbReference>
<dbReference type="GO" id="GO:0000981">
    <property type="term" value="F:DNA-binding transcription factor activity, RNA polymerase II-specific"/>
    <property type="evidence" value="ECO:0007669"/>
    <property type="project" value="InterPro"/>
</dbReference>
<dbReference type="PROSITE" id="PS00027">
    <property type="entry name" value="HOMEOBOX_1"/>
    <property type="match status" value="1"/>
</dbReference>
<dbReference type="InterPro" id="IPR020479">
    <property type="entry name" value="HD_metazoa"/>
</dbReference>
<evidence type="ECO:0000256" key="8">
    <source>
        <dbReference type="RuleBase" id="RU000682"/>
    </source>
</evidence>
<dbReference type="GO" id="GO:0030154">
    <property type="term" value="P:cell differentiation"/>
    <property type="evidence" value="ECO:0007669"/>
    <property type="project" value="TreeGrafter"/>
</dbReference>
<dbReference type="InterPro" id="IPR009057">
    <property type="entry name" value="Homeodomain-like_sf"/>
</dbReference>
<evidence type="ECO:0000313" key="11">
    <source>
        <dbReference type="Proteomes" id="UP000515140"/>
    </source>
</evidence>
<dbReference type="InterPro" id="IPR050394">
    <property type="entry name" value="Homeobox_NK-like"/>
</dbReference>
<keyword evidence="4 7" id="KW-0371">Homeobox</keyword>
<dbReference type="CDD" id="cd00086">
    <property type="entry name" value="homeodomain"/>
    <property type="match status" value="1"/>
</dbReference>
<accession>A0A6P5JDY3</accession>
<evidence type="ECO:0000313" key="12">
    <source>
        <dbReference type="RefSeq" id="XP_020829299.1"/>
    </source>
</evidence>
<dbReference type="InParanoid" id="A0A6P5JDY3"/>
<keyword evidence="2" id="KW-0217">Developmental protein</keyword>
<dbReference type="FunFam" id="1.10.10.60:FF:000315">
    <property type="entry name" value="NK1 homeobox 2"/>
    <property type="match status" value="1"/>
</dbReference>
<dbReference type="Pfam" id="PF00046">
    <property type="entry name" value="Homeodomain"/>
    <property type="match status" value="1"/>
</dbReference>
<dbReference type="Gene3D" id="1.10.10.60">
    <property type="entry name" value="Homeodomain-like"/>
    <property type="match status" value="1"/>
</dbReference>
<dbReference type="InterPro" id="IPR017970">
    <property type="entry name" value="Homeobox_CS"/>
</dbReference>
<feature type="compositionally biased region" description="Polar residues" evidence="9">
    <location>
        <begin position="92"/>
        <end position="110"/>
    </location>
</feature>
<name>A0A6P5JDY3_PHACI</name>
<comment type="subcellular location">
    <subcellularLocation>
        <location evidence="1 7 8">Nucleus</location>
    </subcellularLocation>
</comment>
<dbReference type="AlphaFoldDB" id="A0A6P5JDY3"/>
<feature type="region of interest" description="Disordered" evidence="9">
    <location>
        <begin position="70"/>
        <end position="248"/>
    </location>
</feature>
<keyword evidence="11" id="KW-1185">Reference proteome</keyword>
<comment type="similarity">
    <text evidence="6">Belongs to the NK-1 homeobox family.</text>
</comment>
<evidence type="ECO:0000256" key="1">
    <source>
        <dbReference type="ARBA" id="ARBA00004123"/>
    </source>
</evidence>
<dbReference type="FunCoup" id="A0A6P5JDY3">
    <property type="interactions" value="697"/>
</dbReference>
<reference evidence="12" key="1">
    <citation type="submission" date="2025-08" db="UniProtKB">
        <authorList>
            <consortium name="RefSeq"/>
        </authorList>
    </citation>
    <scope>IDENTIFICATION</scope>
    <source>
        <tissue evidence="12">Spleen</tissue>
    </source>
</reference>
<dbReference type="GO" id="GO:0005634">
    <property type="term" value="C:nucleus"/>
    <property type="evidence" value="ECO:0007669"/>
    <property type="project" value="UniProtKB-SubCell"/>
</dbReference>
<dbReference type="SMART" id="SM00389">
    <property type="entry name" value="HOX"/>
    <property type="match status" value="1"/>
</dbReference>
<dbReference type="PANTHER" id="PTHR24340">
    <property type="entry name" value="HOMEOBOX PROTEIN NKX"/>
    <property type="match status" value="1"/>
</dbReference>
<evidence type="ECO:0000256" key="6">
    <source>
        <dbReference type="ARBA" id="ARBA00061009"/>
    </source>
</evidence>
<feature type="DNA-binding region" description="Homeobox" evidence="7">
    <location>
        <begin position="246"/>
        <end position="305"/>
    </location>
</feature>
<feature type="compositionally biased region" description="Basic and acidic residues" evidence="9">
    <location>
        <begin position="111"/>
        <end position="126"/>
    </location>
</feature>
<evidence type="ECO:0000256" key="2">
    <source>
        <dbReference type="ARBA" id="ARBA00022473"/>
    </source>
</evidence>
<feature type="compositionally biased region" description="Low complexity" evidence="9">
    <location>
        <begin position="214"/>
        <end position="223"/>
    </location>
</feature>
<dbReference type="GO" id="GO:0000978">
    <property type="term" value="F:RNA polymerase II cis-regulatory region sequence-specific DNA binding"/>
    <property type="evidence" value="ECO:0007669"/>
    <property type="project" value="TreeGrafter"/>
</dbReference>
<evidence type="ECO:0000256" key="3">
    <source>
        <dbReference type="ARBA" id="ARBA00023125"/>
    </source>
</evidence>
<feature type="region of interest" description="Disordered" evidence="9">
    <location>
        <begin position="302"/>
        <end position="345"/>
    </location>
</feature>
<dbReference type="PROSITE" id="PS50071">
    <property type="entry name" value="HOMEOBOX_2"/>
    <property type="match status" value="1"/>
</dbReference>
<dbReference type="RefSeq" id="XP_020829299.1">
    <property type="nucleotide sequence ID" value="XM_020973640.1"/>
</dbReference>
<keyword evidence="3 7" id="KW-0238">DNA-binding</keyword>
<dbReference type="Proteomes" id="UP000515140">
    <property type="component" value="Unplaced"/>
</dbReference>
<feature type="compositionally biased region" description="Acidic residues" evidence="9">
    <location>
        <begin position="138"/>
        <end position="175"/>
    </location>
</feature>
<protein>
    <submittedName>
        <fullName evidence="12">NK1 transcription factor-related protein 2</fullName>
    </submittedName>
</protein>
<evidence type="ECO:0000256" key="5">
    <source>
        <dbReference type="ARBA" id="ARBA00023242"/>
    </source>
</evidence>
<evidence type="ECO:0000259" key="10">
    <source>
        <dbReference type="PROSITE" id="PS50071"/>
    </source>
</evidence>
<feature type="domain" description="Homeobox" evidence="10">
    <location>
        <begin position="244"/>
        <end position="304"/>
    </location>
</feature>
<feature type="compositionally biased region" description="Basic residues" evidence="9">
    <location>
        <begin position="185"/>
        <end position="196"/>
    </location>
</feature>
<dbReference type="KEGG" id="pcw:110198979"/>
<proteinExistence type="inferred from homology"/>
<feature type="compositionally biased region" description="Low complexity" evidence="9">
    <location>
        <begin position="306"/>
        <end position="336"/>
    </location>
</feature>
<dbReference type="PANTHER" id="PTHR24340:SF17">
    <property type="entry name" value="NK1 TRANSCRIPTION FACTOR-RELATED PROTEIN 2"/>
    <property type="match status" value="1"/>
</dbReference>
<sequence length="395" mass="42577">MKLVGAPWREGRKRIAARHLGVLLVPHPLVHQSVCSSGGRYLCASIPPIRPGAPVRARFKTAQRISRPKLSDILDPQKFTRRKGPVARGSLCASQEQEKSLGQTESAETEPSSRREAEISGKDVVRSDSGPACVLDCSVEEEEEEEDYEEEDEDDEEDVEDEDGEKAEAEEDEEVLGLRGQGLGRQRRRMHRRRRGPSGPETPEGRGGEDSTSGGVPAPAPGAEGSQSPRPVKRRRPPEGSGCAKPRRARTAFTYEQLVALENKFRATRYLSVCERLNLALALSLTETQVKIWFQNRRTKWKKQNPGADGPAALPAPPGAAGAPGVPGASVQAPGRSPSPPGPSALHFQTFPPYSSANVLFPAAASFPLTAAAAGGPFAPFLGSTYLSPFYAPHL</sequence>